<dbReference type="GO" id="GO:0006886">
    <property type="term" value="P:intracellular protein transport"/>
    <property type="evidence" value="ECO:0007669"/>
    <property type="project" value="UniProtKB-UniRule"/>
</dbReference>
<dbReference type="GO" id="GO:0030131">
    <property type="term" value="C:clathrin adaptor complex"/>
    <property type="evidence" value="ECO:0007669"/>
    <property type="project" value="UniProtKB-UniRule"/>
</dbReference>
<evidence type="ECO:0000313" key="8">
    <source>
        <dbReference type="Proteomes" id="UP000662931"/>
    </source>
</evidence>
<dbReference type="OrthoDB" id="870at2759"/>
<dbReference type="PIRSF" id="PIRSF005992">
    <property type="entry name" value="Clathrin_mu"/>
    <property type="match status" value="1"/>
</dbReference>
<evidence type="ECO:0000256" key="3">
    <source>
        <dbReference type="ARBA" id="ARBA00022927"/>
    </source>
</evidence>
<gene>
    <name evidence="7" type="ORF">FOA43_000022</name>
</gene>
<evidence type="ECO:0000256" key="2">
    <source>
        <dbReference type="ARBA" id="ARBA00022448"/>
    </source>
</evidence>
<evidence type="ECO:0000313" key="7">
    <source>
        <dbReference type="EMBL" id="QPG72721.1"/>
    </source>
</evidence>
<dbReference type="GO" id="GO:0016192">
    <property type="term" value="P:vesicle-mediated transport"/>
    <property type="evidence" value="ECO:0007669"/>
    <property type="project" value="InterPro"/>
</dbReference>
<keyword evidence="4" id="KW-0472">Membrane</keyword>
<comment type="similarity">
    <text evidence="5">Belongs to the adaptor complexes medium subunit family.</text>
</comment>
<dbReference type="InterPro" id="IPR001392">
    <property type="entry name" value="Clathrin_mu"/>
</dbReference>
<dbReference type="GO" id="GO:0012505">
    <property type="term" value="C:endomembrane system"/>
    <property type="evidence" value="ECO:0007669"/>
    <property type="project" value="UniProtKB-SubCell"/>
</dbReference>
<protein>
    <recommendedName>
        <fullName evidence="6">MHD domain-containing protein</fullName>
    </recommendedName>
</protein>
<dbReference type="RefSeq" id="XP_038776286.1">
    <property type="nucleotide sequence ID" value="XM_038920358.1"/>
</dbReference>
<comment type="subcellular location">
    <subcellularLocation>
        <location evidence="1">Endomembrane system</location>
    </subcellularLocation>
</comment>
<dbReference type="InterPro" id="IPR036168">
    <property type="entry name" value="AP2_Mu_C_sf"/>
</dbReference>
<evidence type="ECO:0000256" key="4">
    <source>
        <dbReference type="ARBA" id="ARBA00023136"/>
    </source>
</evidence>
<dbReference type="AlphaFoldDB" id="A0A875RVA0"/>
<dbReference type="EMBL" id="CP064812">
    <property type="protein sequence ID" value="QPG72721.1"/>
    <property type="molecule type" value="Genomic_DNA"/>
</dbReference>
<evidence type="ECO:0000256" key="1">
    <source>
        <dbReference type="ARBA" id="ARBA00004308"/>
    </source>
</evidence>
<keyword evidence="2 5" id="KW-0813">Transport</keyword>
<dbReference type="PROSITE" id="PS51072">
    <property type="entry name" value="MHD"/>
    <property type="match status" value="1"/>
</dbReference>
<dbReference type="SUPFAM" id="SSF49447">
    <property type="entry name" value="Second domain of Mu2 adaptin subunit (ap50) of ap2 adaptor"/>
    <property type="match status" value="2"/>
</dbReference>
<dbReference type="Gene3D" id="2.60.40.1170">
    <property type="entry name" value="Mu homology domain, subdomain B"/>
    <property type="match status" value="1"/>
</dbReference>
<feature type="domain" description="MHD" evidence="6">
    <location>
        <begin position="171"/>
        <end position="407"/>
    </location>
</feature>
<dbReference type="GeneID" id="62193423"/>
<dbReference type="Pfam" id="PF00928">
    <property type="entry name" value="Adap_comp_sub"/>
    <property type="match status" value="1"/>
</dbReference>
<proteinExistence type="inferred from homology"/>
<evidence type="ECO:0000256" key="5">
    <source>
        <dbReference type="PIRNR" id="PIRNR005992"/>
    </source>
</evidence>
<dbReference type="Proteomes" id="UP000662931">
    <property type="component" value="Chromosome 1"/>
</dbReference>
<dbReference type="InterPro" id="IPR028565">
    <property type="entry name" value="MHD"/>
</dbReference>
<organism evidence="7 8">
    <name type="scientific">Eeniella nana</name>
    <name type="common">Yeast</name>
    <name type="synonym">Brettanomyces nanus</name>
    <dbReference type="NCBI Taxonomy" id="13502"/>
    <lineage>
        <taxon>Eukaryota</taxon>
        <taxon>Fungi</taxon>
        <taxon>Dikarya</taxon>
        <taxon>Ascomycota</taxon>
        <taxon>Saccharomycotina</taxon>
        <taxon>Pichiomycetes</taxon>
        <taxon>Pichiales</taxon>
        <taxon>Pichiaceae</taxon>
        <taxon>Brettanomyces</taxon>
    </lineage>
</organism>
<accession>A0A875RVA0</accession>
<dbReference type="PANTHER" id="PTHR10529">
    <property type="entry name" value="AP COMPLEX SUBUNIT MU"/>
    <property type="match status" value="1"/>
</dbReference>
<keyword evidence="3 5" id="KW-0653">Protein transport</keyword>
<dbReference type="InterPro" id="IPR050431">
    <property type="entry name" value="Adaptor_comp_med_subunit"/>
</dbReference>
<sequence length="407" mass="46099">MHPLNPLQYYQFFKDFTLVAKAFLETDILTGAIVESYSYRLVMILQEMVDASYPYIGDLNQLRELLPNSSIIKKIISTTRQLQRSATNSLHPMNQRPAVLPGTIAPRITYVPKNSSIFEKSGNEIPWRGVNIKYTQNEIFVDVIERIDYIVGSSKSPLLNSHAQFNSSGSAYYDLLTVSNDRSMVVRKAHPPVSANIQGQIVFSSSLSEMPQIELILDPARHNLGIPSFHKCVDLGSWLSDHHTLEFIPPDEKFTLMEYSINLLEELGKNNFYNSTGLVEADMTTGLGIAKNMFEIRLQIKIMHTVECVDNLKLDIYLPRDYGYTIKVVRITQGSVELKESGRYEWIFDKQTPTGLSCVLRGEIRSDEQEEADVTDDPLFDATKAKVVKPRFVRLSYENKGCVPSGI</sequence>
<evidence type="ECO:0000259" key="6">
    <source>
        <dbReference type="PROSITE" id="PS51072"/>
    </source>
</evidence>
<keyword evidence="8" id="KW-1185">Reference proteome</keyword>
<reference evidence="7" key="1">
    <citation type="submission" date="2020-10" db="EMBL/GenBank/DDBJ databases">
        <authorList>
            <person name="Roach M.J.R."/>
        </authorList>
    </citation>
    <scope>NUCLEOTIDE SEQUENCE</scope>
    <source>
        <strain evidence="7">CBS 1945</strain>
    </source>
</reference>
<dbReference type="KEGG" id="bnn:FOA43_000022"/>
<name>A0A875RVA0_EENNA</name>